<evidence type="ECO:0000313" key="6">
    <source>
        <dbReference type="Proteomes" id="UP001243856"/>
    </source>
</evidence>
<evidence type="ECO:0000313" key="5">
    <source>
        <dbReference type="Proteomes" id="UP001226160"/>
    </source>
</evidence>
<dbReference type="AlphaFoldDB" id="A0AAP4BRX6"/>
<dbReference type="GeneID" id="64187392"/>
<feature type="compositionally biased region" description="Pro residues" evidence="2">
    <location>
        <begin position="8"/>
        <end position="18"/>
    </location>
</feature>
<feature type="coiled-coil region" evidence="1">
    <location>
        <begin position="369"/>
        <end position="422"/>
    </location>
</feature>
<dbReference type="EMBL" id="JASNVK010000001">
    <property type="protein sequence ID" value="MDK4299849.1"/>
    <property type="molecule type" value="Genomic_DNA"/>
</dbReference>
<keyword evidence="1" id="KW-0175">Coiled coil</keyword>
<gene>
    <name evidence="3" type="ORF">QPX45_01070</name>
    <name evidence="4" type="ORF">QPX54_02060</name>
</gene>
<feature type="coiled-coil region" evidence="1">
    <location>
        <begin position="236"/>
        <end position="263"/>
    </location>
</feature>
<reference evidence="4 6" key="1">
    <citation type="submission" date="2023-05" db="EMBL/GenBank/DDBJ databases">
        <title>Metabolic capabilities are highly conserved among human nasal-associated Corynebacterium species in pangenomic analyses.</title>
        <authorList>
            <person name="Tran T.H."/>
            <person name="Roberts A.Q."/>
            <person name="Escapa I.F."/>
            <person name="Gao W."/>
            <person name="Conlan S."/>
            <person name="Kong H."/>
            <person name="Segre J.A."/>
            <person name="Kelly M.S."/>
            <person name="Lemon K.P."/>
        </authorList>
    </citation>
    <scope>NUCLEOTIDE SEQUENCE</scope>
    <source>
        <strain evidence="4">KPL2654</strain>
        <strain evidence="3 6">KPL2811</strain>
    </source>
</reference>
<proteinExistence type="predicted"/>
<evidence type="ECO:0000256" key="1">
    <source>
        <dbReference type="SAM" id="Coils"/>
    </source>
</evidence>
<protein>
    <submittedName>
        <fullName evidence="4">DUF349 domain-containing protein</fullName>
    </submittedName>
</protein>
<organism evidence="4 5">
    <name type="scientific">Corynebacterium propinquum</name>
    <dbReference type="NCBI Taxonomy" id="43769"/>
    <lineage>
        <taxon>Bacteria</taxon>
        <taxon>Bacillati</taxon>
        <taxon>Actinomycetota</taxon>
        <taxon>Actinomycetes</taxon>
        <taxon>Mycobacteriales</taxon>
        <taxon>Corynebacteriaceae</taxon>
        <taxon>Corynebacterium</taxon>
    </lineage>
</organism>
<keyword evidence="6" id="KW-1185">Reference proteome</keyword>
<dbReference type="RefSeq" id="WP_026167732.1">
    <property type="nucleotide sequence ID" value="NZ_CBCRTU010000001.1"/>
</dbReference>
<dbReference type="InterPro" id="IPR007139">
    <property type="entry name" value="DUF349"/>
</dbReference>
<sequence length="454" mass="50192">MTQQHTPSPSPASMPKPGPRSHGGIRTAGMSASTPTPVPVSAPISSKPSEHGYITDDGTVYLTSVLSGSERIVGSWQAGSSADGLAHFGAKFEELATQAEVLETRLRAHPHDAADIARSAQTQRENLAEAAVVGDLPALDQRLAEIIHRCDDAAQQAQRDQQQRAAAAEAAKTTLAEEAEAIAEHSTDWKASGDRLRSIVQEWKSIKGLDRATDDELWKRFSRARDSFHRRRGAHFADLDKQRAQAQKTKESLADKAEALQNSTDWSRTAGAYRDLMREWKAAGRAPRAADDALWARFRAAQDKFFSARDAAQAEKDEEFANNAKRKDELLARYDELVDPAKGIATAREKLRELQEQWDEIGFVPRGQVREYEDKIAAVEARVSQAEEAEWKRTDPEAQARIAQFQAKADDFAAQAEAAEKAGKAARANALREQANQWREWTQMAEQSLDDTTN</sequence>
<accession>A0AAP4BRX6</accession>
<feature type="region of interest" description="Disordered" evidence="2">
    <location>
        <begin position="1"/>
        <end position="53"/>
    </location>
</feature>
<feature type="region of interest" description="Disordered" evidence="2">
    <location>
        <begin position="424"/>
        <end position="454"/>
    </location>
</feature>
<feature type="compositionally biased region" description="Polar residues" evidence="2">
    <location>
        <begin position="434"/>
        <end position="454"/>
    </location>
</feature>
<evidence type="ECO:0000313" key="3">
    <source>
        <dbReference type="EMBL" id="MDK4299849.1"/>
    </source>
</evidence>
<evidence type="ECO:0000313" key="4">
    <source>
        <dbReference type="EMBL" id="MDK4325304.1"/>
    </source>
</evidence>
<dbReference type="Pfam" id="PF03993">
    <property type="entry name" value="DUF349"/>
    <property type="match status" value="3"/>
</dbReference>
<name>A0AAP4BRX6_9CORY</name>
<dbReference type="EMBL" id="JASNVP010000002">
    <property type="protein sequence ID" value="MDK4325304.1"/>
    <property type="molecule type" value="Genomic_DNA"/>
</dbReference>
<comment type="caution">
    <text evidence="4">The sequence shown here is derived from an EMBL/GenBank/DDBJ whole genome shotgun (WGS) entry which is preliminary data.</text>
</comment>
<evidence type="ECO:0000256" key="2">
    <source>
        <dbReference type="SAM" id="MobiDB-lite"/>
    </source>
</evidence>
<dbReference type="Proteomes" id="UP001243856">
    <property type="component" value="Unassembled WGS sequence"/>
</dbReference>
<dbReference type="Proteomes" id="UP001226160">
    <property type="component" value="Unassembled WGS sequence"/>
</dbReference>